<name>A0A084VH83_ANOSI</name>
<dbReference type="AlphaFoldDB" id="A0A084VH83"/>
<dbReference type="Proteomes" id="UP000030765">
    <property type="component" value="Unassembled WGS sequence"/>
</dbReference>
<feature type="compositionally biased region" description="Low complexity" evidence="1">
    <location>
        <begin position="220"/>
        <end position="229"/>
    </location>
</feature>
<dbReference type="EMBL" id="KE524842">
    <property type="protein sequence ID" value="KFB37327.1"/>
    <property type="molecule type" value="Genomic_DNA"/>
</dbReference>
<feature type="compositionally biased region" description="Acidic residues" evidence="1">
    <location>
        <begin position="386"/>
        <end position="406"/>
    </location>
</feature>
<feature type="compositionally biased region" description="Basic and acidic residues" evidence="1">
    <location>
        <begin position="200"/>
        <end position="213"/>
    </location>
</feature>
<gene>
    <name evidence="2" type="ORF">ZHAS_00004618</name>
</gene>
<dbReference type="VEuPathDB" id="VectorBase:ASIS002462"/>
<accession>A0A084VH83</accession>
<keyword evidence="4" id="KW-1185">Reference proteome</keyword>
<reference evidence="3" key="2">
    <citation type="submission" date="2020-05" db="UniProtKB">
        <authorList>
            <consortium name="EnsemblMetazoa"/>
        </authorList>
    </citation>
    <scope>IDENTIFICATION</scope>
</reference>
<feature type="compositionally biased region" description="Pro residues" evidence="1">
    <location>
        <begin position="68"/>
        <end position="79"/>
    </location>
</feature>
<dbReference type="EMBL" id="ATLV01013149">
    <property type="status" value="NOT_ANNOTATED_CDS"/>
    <property type="molecule type" value="Genomic_DNA"/>
</dbReference>
<feature type="compositionally biased region" description="Basic and acidic residues" evidence="1">
    <location>
        <begin position="142"/>
        <end position="164"/>
    </location>
</feature>
<organism evidence="2">
    <name type="scientific">Anopheles sinensis</name>
    <name type="common">Mosquito</name>
    <dbReference type="NCBI Taxonomy" id="74873"/>
    <lineage>
        <taxon>Eukaryota</taxon>
        <taxon>Metazoa</taxon>
        <taxon>Ecdysozoa</taxon>
        <taxon>Arthropoda</taxon>
        <taxon>Hexapoda</taxon>
        <taxon>Insecta</taxon>
        <taxon>Pterygota</taxon>
        <taxon>Neoptera</taxon>
        <taxon>Endopterygota</taxon>
        <taxon>Diptera</taxon>
        <taxon>Nematocera</taxon>
        <taxon>Culicoidea</taxon>
        <taxon>Culicidae</taxon>
        <taxon>Anophelinae</taxon>
        <taxon>Anopheles</taxon>
    </lineage>
</organism>
<feature type="compositionally biased region" description="Low complexity" evidence="1">
    <location>
        <begin position="241"/>
        <end position="250"/>
    </location>
</feature>
<evidence type="ECO:0000256" key="1">
    <source>
        <dbReference type="SAM" id="MobiDB-lite"/>
    </source>
</evidence>
<feature type="region of interest" description="Disordered" evidence="1">
    <location>
        <begin position="61"/>
        <end position="447"/>
    </location>
</feature>
<evidence type="ECO:0000313" key="4">
    <source>
        <dbReference type="Proteomes" id="UP000030765"/>
    </source>
</evidence>
<reference evidence="2 4" key="1">
    <citation type="journal article" date="2014" name="BMC Genomics">
        <title>Genome sequence of Anopheles sinensis provides insight into genetics basis of mosquito competence for malaria parasites.</title>
        <authorList>
            <person name="Zhou D."/>
            <person name="Zhang D."/>
            <person name="Ding G."/>
            <person name="Shi L."/>
            <person name="Hou Q."/>
            <person name="Ye Y."/>
            <person name="Xu Y."/>
            <person name="Zhou H."/>
            <person name="Xiong C."/>
            <person name="Li S."/>
            <person name="Yu J."/>
            <person name="Hong S."/>
            <person name="Yu X."/>
            <person name="Zou P."/>
            <person name="Chen C."/>
            <person name="Chang X."/>
            <person name="Wang W."/>
            <person name="Lv Y."/>
            <person name="Sun Y."/>
            <person name="Ma L."/>
            <person name="Shen B."/>
            <person name="Zhu C."/>
        </authorList>
    </citation>
    <scope>NUCLEOTIDE SEQUENCE [LARGE SCALE GENOMIC DNA]</scope>
</reference>
<feature type="compositionally biased region" description="Low complexity" evidence="1">
    <location>
        <begin position="376"/>
        <end position="385"/>
    </location>
</feature>
<sequence length="528" mass="58534">MYHKDGTVDVKLLADLGYIADRLRNLEQKWDLTELKDLHRRIVLKLDDPPTNVLRLRSTLAAQTPTRSAPPPTVPPGSPDQPQQQQQGEEPEPDSNQLPEELSPGTSLEEVSSVADECWARSVVSEGTGGSDERQQPLPADHGNDDRTEFSDANERVRKLDRLENLVIAFYRTCGRGDSGRARAHTRSKSHSPGGQGGDPRGEDSRRNDERSVALDTEEQQQGGQWQPPAERERTMNQGTDLDQQQQDLLPSAASTVSDCAPLLPTNDDPATVEQAPPPTNQQPPQNIPSAHPSQPLRSIYDGAEGGLAAADREQSLDEEEDTVTLTTETSSECCSQQTVVATGQDNDDDDEAVLLDSPARPQRDGATGRGCFARIGIGSDTSSTSEDEHEGVSESSDEDSGDQGEENGATEGREKRLSELNGSDQPKESPTSRRCSGADGEPAGCDHSKRLRRRISELTNNFCTPKQFQQMYDNLDNITDNDLKLLIKELKRKIEFAERMNWLCKYAKKVRRYDLVKRNRIRNRFWN</sequence>
<dbReference type="EnsemblMetazoa" id="ASIC004618-RA">
    <property type="protein sequence ID" value="ASIC004618-PA"/>
    <property type="gene ID" value="ASIC004618"/>
</dbReference>
<evidence type="ECO:0000313" key="3">
    <source>
        <dbReference type="EnsemblMetazoa" id="ASIC004618-PA"/>
    </source>
</evidence>
<dbReference type="VEuPathDB" id="VectorBase:ASIC004618"/>
<evidence type="ECO:0000313" key="2">
    <source>
        <dbReference type="EMBL" id="KFB37327.1"/>
    </source>
</evidence>
<dbReference type="STRING" id="74873.A0A084VH83"/>
<proteinExistence type="predicted"/>
<feature type="compositionally biased region" description="Low complexity" evidence="1">
    <location>
        <begin position="324"/>
        <end position="339"/>
    </location>
</feature>
<protein>
    <submittedName>
        <fullName evidence="2 3">Uncharacterized protein</fullName>
    </submittedName>
</protein>